<dbReference type="Gene3D" id="2.40.50.140">
    <property type="entry name" value="Nucleic acid-binding proteins"/>
    <property type="match status" value="1"/>
</dbReference>
<dbReference type="PANTHER" id="PTHR10302">
    <property type="entry name" value="SINGLE-STRANDED DNA-BINDING PROTEIN"/>
    <property type="match status" value="1"/>
</dbReference>
<organism evidence="5 6">
    <name type="scientific">Tumebacillus algifaecis</name>
    <dbReference type="NCBI Taxonomy" id="1214604"/>
    <lineage>
        <taxon>Bacteria</taxon>
        <taxon>Bacillati</taxon>
        <taxon>Bacillota</taxon>
        <taxon>Bacilli</taxon>
        <taxon>Bacillales</taxon>
        <taxon>Alicyclobacillaceae</taxon>
        <taxon>Tumebacillus</taxon>
    </lineage>
</organism>
<keyword evidence="6" id="KW-1185">Reference proteome</keyword>
<dbReference type="CDD" id="cd04496">
    <property type="entry name" value="SSB_OBF"/>
    <property type="match status" value="1"/>
</dbReference>
<reference evidence="5 6" key="1">
    <citation type="journal article" date="2015" name="Int. J. Syst. Evol. Microbiol.">
        <title>Tumebacillus algifaecis sp. nov., isolated from decomposing algal scum.</title>
        <authorList>
            <person name="Wu Y.F."/>
            <person name="Zhang B."/>
            <person name="Xing P."/>
            <person name="Wu Q.L."/>
            <person name="Liu S.J."/>
        </authorList>
    </citation>
    <scope>NUCLEOTIDE SEQUENCE [LARGE SCALE GENOMIC DNA]</scope>
    <source>
        <strain evidence="5 6">THMBR28</strain>
    </source>
</reference>
<dbReference type="GO" id="GO:0006281">
    <property type="term" value="P:DNA repair"/>
    <property type="evidence" value="ECO:0007669"/>
    <property type="project" value="UniProtKB-UniRule"/>
</dbReference>
<dbReference type="Proteomes" id="UP000214688">
    <property type="component" value="Chromosome"/>
</dbReference>
<protein>
    <recommendedName>
        <fullName evidence="2 3">Single-stranded DNA-binding protein</fullName>
        <shortName evidence="2">SSB</shortName>
    </recommendedName>
</protein>
<accession>A0A223CW71</accession>
<keyword evidence="1 2" id="KW-0238">DNA-binding</keyword>
<dbReference type="GO" id="GO:0006310">
    <property type="term" value="P:DNA recombination"/>
    <property type="evidence" value="ECO:0007669"/>
    <property type="project" value="UniProtKB-UniRule"/>
</dbReference>
<comment type="caution">
    <text evidence="2">Lacks conserved residue(s) required for the propagation of feature annotation.</text>
</comment>
<dbReference type="AlphaFoldDB" id="A0A223CW71"/>
<evidence type="ECO:0000256" key="4">
    <source>
        <dbReference type="SAM" id="MobiDB-lite"/>
    </source>
</evidence>
<dbReference type="GO" id="GO:0006260">
    <property type="term" value="P:DNA replication"/>
    <property type="evidence" value="ECO:0007669"/>
    <property type="project" value="UniProtKB-UniRule"/>
</dbReference>
<dbReference type="NCBIfam" id="TIGR00621">
    <property type="entry name" value="ssb"/>
    <property type="match status" value="1"/>
</dbReference>
<dbReference type="Pfam" id="PF00436">
    <property type="entry name" value="SSB"/>
    <property type="match status" value="1"/>
</dbReference>
<dbReference type="SUPFAM" id="SSF50249">
    <property type="entry name" value="Nucleic acid-binding proteins"/>
    <property type="match status" value="1"/>
</dbReference>
<evidence type="ECO:0000313" key="5">
    <source>
        <dbReference type="EMBL" id="ASS73578.1"/>
    </source>
</evidence>
<evidence type="ECO:0000256" key="2">
    <source>
        <dbReference type="HAMAP-Rule" id="MF_00984"/>
    </source>
</evidence>
<name>A0A223CW71_9BACL</name>
<proteinExistence type="inferred from homology"/>
<feature type="compositionally biased region" description="Gly residues" evidence="4">
    <location>
        <begin position="152"/>
        <end position="195"/>
    </location>
</feature>
<dbReference type="OrthoDB" id="9809878at2"/>
<dbReference type="InterPro" id="IPR000424">
    <property type="entry name" value="Primosome_PriB/ssb"/>
</dbReference>
<keyword evidence="2" id="KW-0227">DNA damage</keyword>
<dbReference type="EMBL" id="CP022657">
    <property type="protein sequence ID" value="ASS73578.1"/>
    <property type="molecule type" value="Genomic_DNA"/>
</dbReference>
<sequence>MLNRIILIGRLTADPELRYTPSGTAVAQFTLAVDRQRSNQNGERETDFINIVVWQKLGELCAQYLRKGRLAAVDGRLQIRSYENKEGQKVRVAEVVADNVRFLERADQGSGDSMNQGGYGGNQGGYGGNQGGYGGNQGGYGGNQGGYGGNQGGYGGNQGGSGGNQGGSGGNQGGYGGNQGGYGGNQGGYGGNQGGGRRDEDPFSDDGKPIDISDDDLPF</sequence>
<feature type="short sequence motif" description="Important for interaction with partner proteins" evidence="2">
    <location>
        <begin position="214"/>
        <end position="219"/>
    </location>
</feature>
<dbReference type="PROSITE" id="PS50935">
    <property type="entry name" value="SSB"/>
    <property type="match status" value="1"/>
</dbReference>
<evidence type="ECO:0000256" key="3">
    <source>
        <dbReference type="RuleBase" id="RU000524"/>
    </source>
</evidence>
<comment type="function">
    <text evidence="2">Plays an important role in DNA replication, recombination and repair. Binds to ssDNA and to an array of partner proteins to recruit them to their sites of action during DNA metabolism.</text>
</comment>
<dbReference type="InterPro" id="IPR012340">
    <property type="entry name" value="NA-bd_OB-fold"/>
</dbReference>
<evidence type="ECO:0000256" key="1">
    <source>
        <dbReference type="ARBA" id="ARBA00023125"/>
    </source>
</evidence>
<dbReference type="GO" id="GO:0003697">
    <property type="term" value="F:single-stranded DNA binding"/>
    <property type="evidence" value="ECO:0007669"/>
    <property type="project" value="UniProtKB-UniRule"/>
</dbReference>
<dbReference type="KEGG" id="tab:CIG75_00370"/>
<dbReference type="PANTHER" id="PTHR10302:SF27">
    <property type="entry name" value="SINGLE-STRANDED DNA-BINDING PROTEIN"/>
    <property type="match status" value="1"/>
</dbReference>
<gene>
    <name evidence="5" type="ORF">CIG75_00370</name>
</gene>
<keyword evidence="2" id="KW-0233">DNA recombination</keyword>
<keyword evidence="2" id="KW-0235">DNA replication</keyword>
<dbReference type="InterPro" id="IPR011344">
    <property type="entry name" value="ssDNA-bd"/>
</dbReference>
<dbReference type="RefSeq" id="WP_094234838.1">
    <property type="nucleotide sequence ID" value="NZ_CP022657.1"/>
</dbReference>
<dbReference type="HAMAP" id="MF_00984">
    <property type="entry name" value="SSB"/>
    <property type="match status" value="1"/>
</dbReference>
<dbReference type="GO" id="GO:0009295">
    <property type="term" value="C:nucleoid"/>
    <property type="evidence" value="ECO:0007669"/>
    <property type="project" value="TreeGrafter"/>
</dbReference>
<feature type="region of interest" description="Disordered" evidence="4">
    <location>
        <begin position="152"/>
        <end position="219"/>
    </location>
</feature>
<keyword evidence="2" id="KW-0234">DNA repair</keyword>
<feature type="compositionally biased region" description="Basic and acidic residues" evidence="4">
    <location>
        <begin position="196"/>
        <end position="211"/>
    </location>
</feature>
<evidence type="ECO:0000313" key="6">
    <source>
        <dbReference type="Proteomes" id="UP000214688"/>
    </source>
</evidence>
<comment type="subunit">
    <text evidence="2">Homotetramer.</text>
</comment>